<keyword evidence="4" id="KW-0472">Membrane</keyword>
<keyword evidence="7" id="KW-1185">Reference proteome</keyword>
<name>A0AAP3V1I4_9PROT</name>
<dbReference type="PIRSF" id="PIRSF031804">
    <property type="entry name" value="UCP031804"/>
    <property type="match status" value="1"/>
</dbReference>
<evidence type="ECO:0000313" key="7">
    <source>
        <dbReference type="Proteomes" id="UP001301140"/>
    </source>
</evidence>
<evidence type="ECO:0000256" key="2">
    <source>
        <dbReference type="ARBA" id="ARBA00022692"/>
    </source>
</evidence>
<organism evidence="6 7">
    <name type="scientific">Marinimicrococcus flavescens</name>
    <dbReference type="NCBI Taxonomy" id="3031815"/>
    <lineage>
        <taxon>Bacteria</taxon>
        <taxon>Pseudomonadati</taxon>
        <taxon>Pseudomonadota</taxon>
        <taxon>Alphaproteobacteria</taxon>
        <taxon>Geminicoccales</taxon>
        <taxon>Geminicoccaceae</taxon>
        <taxon>Marinimicrococcus</taxon>
    </lineage>
</organism>
<dbReference type="InterPro" id="IPR010652">
    <property type="entry name" value="DUF1232"/>
</dbReference>
<keyword evidence="2" id="KW-0812">Transmembrane</keyword>
<protein>
    <submittedName>
        <fullName evidence="6">YkvA family protein</fullName>
    </submittedName>
</protein>
<evidence type="ECO:0000256" key="1">
    <source>
        <dbReference type="ARBA" id="ARBA00004127"/>
    </source>
</evidence>
<sequence length="115" mass="12507">MVELLHRYRLIGAEPKEAQLWRKLGRIAARLPFAHDLVAAWYCARDPATPGYVRAVLLGAVAYFIMPMDAVPDIVAVLGFTDDAAVIAAVLGALGTHVTEEHRAAARDRLASLET</sequence>
<dbReference type="Proteomes" id="UP001301140">
    <property type="component" value="Unassembled WGS sequence"/>
</dbReference>
<accession>A0AAP3V1I4</accession>
<reference evidence="6 7" key="1">
    <citation type="submission" date="2023-03" db="EMBL/GenBank/DDBJ databases">
        <title>YIM 152171 draft genome.</title>
        <authorList>
            <person name="Yang Z."/>
        </authorList>
    </citation>
    <scope>NUCLEOTIDE SEQUENCE [LARGE SCALE GENOMIC DNA]</scope>
    <source>
        <strain evidence="6 7">YIM 152171</strain>
    </source>
</reference>
<comment type="caution">
    <text evidence="6">The sequence shown here is derived from an EMBL/GenBank/DDBJ whole genome shotgun (WGS) entry which is preliminary data.</text>
</comment>
<dbReference type="GO" id="GO:0012505">
    <property type="term" value="C:endomembrane system"/>
    <property type="evidence" value="ECO:0007669"/>
    <property type="project" value="UniProtKB-SubCell"/>
</dbReference>
<proteinExistence type="predicted"/>
<keyword evidence="3" id="KW-1133">Transmembrane helix</keyword>
<feature type="domain" description="DUF1232" evidence="5">
    <location>
        <begin position="54"/>
        <end position="88"/>
    </location>
</feature>
<evidence type="ECO:0000313" key="6">
    <source>
        <dbReference type="EMBL" id="MDF1586328.1"/>
    </source>
</evidence>
<evidence type="ECO:0000256" key="4">
    <source>
        <dbReference type="ARBA" id="ARBA00023136"/>
    </source>
</evidence>
<evidence type="ECO:0000259" key="5">
    <source>
        <dbReference type="Pfam" id="PF06803"/>
    </source>
</evidence>
<dbReference type="Pfam" id="PF06803">
    <property type="entry name" value="DUF1232"/>
    <property type="match status" value="1"/>
</dbReference>
<dbReference type="EMBL" id="JARGEQ010000082">
    <property type="protein sequence ID" value="MDF1586328.1"/>
    <property type="molecule type" value="Genomic_DNA"/>
</dbReference>
<dbReference type="RefSeq" id="WP_327788744.1">
    <property type="nucleotide sequence ID" value="NZ_JARGEQ010000082.1"/>
</dbReference>
<dbReference type="AlphaFoldDB" id="A0AAP3V1I4"/>
<gene>
    <name evidence="6" type="ORF">PZ740_08005</name>
</gene>
<evidence type="ECO:0000256" key="3">
    <source>
        <dbReference type="ARBA" id="ARBA00022989"/>
    </source>
</evidence>
<dbReference type="InterPro" id="IPR016983">
    <property type="entry name" value="UCP031804"/>
</dbReference>
<comment type="subcellular location">
    <subcellularLocation>
        <location evidence="1">Endomembrane system</location>
        <topology evidence="1">Multi-pass membrane protein</topology>
    </subcellularLocation>
</comment>